<dbReference type="Proteomes" id="UP001418222">
    <property type="component" value="Unassembled WGS sequence"/>
</dbReference>
<protein>
    <submittedName>
        <fullName evidence="2">Uncharacterized protein</fullName>
    </submittedName>
</protein>
<accession>A0AAP0BZK9</accession>
<feature type="transmembrane region" description="Helical" evidence="1">
    <location>
        <begin position="50"/>
        <end position="76"/>
    </location>
</feature>
<proteinExistence type="predicted"/>
<name>A0AAP0BZK9_9ASPA</name>
<keyword evidence="3" id="KW-1185">Reference proteome</keyword>
<keyword evidence="1" id="KW-0812">Transmembrane</keyword>
<organism evidence="2 3">
    <name type="scientific">Platanthera zijinensis</name>
    <dbReference type="NCBI Taxonomy" id="2320716"/>
    <lineage>
        <taxon>Eukaryota</taxon>
        <taxon>Viridiplantae</taxon>
        <taxon>Streptophyta</taxon>
        <taxon>Embryophyta</taxon>
        <taxon>Tracheophyta</taxon>
        <taxon>Spermatophyta</taxon>
        <taxon>Magnoliopsida</taxon>
        <taxon>Liliopsida</taxon>
        <taxon>Asparagales</taxon>
        <taxon>Orchidaceae</taxon>
        <taxon>Orchidoideae</taxon>
        <taxon>Orchideae</taxon>
        <taxon>Orchidinae</taxon>
        <taxon>Platanthera</taxon>
    </lineage>
</organism>
<gene>
    <name evidence="2" type="ORF">KSP39_PZI000990</name>
</gene>
<keyword evidence="1" id="KW-0472">Membrane</keyword>
<evidence type="ECO:0000256" key="1">
    <source>
        <dbReference type="SAM" id="Phobius"/>
    </source>
</evidence>
<dbReference type="AlphaFoldDB" id="A0AAP0BZK9"/>
<evidence type="ECO:0000313" key="2">
    <source>
        <dbReference type="EMBL" id="KAK8956563.1"/>
    </source>
</evidence>
<sequence>MLKILTFLKLEALSTCQRILLIHFHSLKLLQKILWIALGKQSSVLFPCRSCFFVVICLDHILYLISYHLILLVWFIDGFR</sequence>
<keyword evidence="1" id="KW-1133">Transmembrane helix</keyword>
<evidence type="ECO:0000313" key="3">
    <source>
        <dbReference type="Proteomes" id="UP001418222"/>
    </source>
</evidence>
<comment type="caution">
    <text evidence="2">The sequence shown here is derived from an EMBL/GenBank/DDBJ whole genome shotgun (WGS) entry which is preliminary data.</text>
</comment>
<dbReference type="EMBL" id="JBBWWQ010000001">
    <property type="protein sequence ID" value="KAK8956563.1"/>
    <property type="molecule type" value="Genomic_DNA"/>
</dbReference>
<reference evidence="2 3" key="1">
    <citation type="journal article" date="2022" name="Nat. Plants">
        <title>Genomes of leafy and leafless Platanthera orchids illuminate the evolution of mycoheterotrophy.</title>
        <authorList>
            <person name="Li M.H."/>
            <person name="Liu K.W."/>
            <person name="Li Z."/>
            <person name="Lu H.C."/>
            <person name="Ye Q.L."/>
            <person name="Zhang D."/>
            <person name="Wang J.Y."/>
            <person name="Li Y.F."/>
            <person name="Zhong Z.M."/>
            <person name="Liu X."/>
            <person name="Yu X."/>
            <person name="Liu D.K."/>
            <person name="Tu X.D."/>
            <person name="Liu B."/>
            <person name="Hao Y."/>
            <person name="Liao X.Y."/>
            <person name="Jiang Y.T."/>
            <person name="Sun W.H."/>
            <person name="Chen J."/>
            <person name="Chen Y.Q."/>
            <person name="Ai Y."/>
            <person name="Zhai J.W."/>
            <person name="Wu S.S."/>
            <person name="Zhou Z."/>
            <person name="Hsiao Y.Y."/>
            <person name="Wu W.L."/>
            <person name="Chen Y.Y."/>
            <person name="Lin Y.F."/>
            <person name="Hsu J.L."/>
            <person name="Li C.Y."/>
            <person name="Wang Z.W."/>
            <person name="Zhao X."/>
            <person name="Zhong W.Y."/>
            <person name="Ma X.K."/>
            <person name="Ma L."/>
            <person name="Huang J."/>
            <person name="Chen G.Z."/>
            <person name="Huang M.Z."/>
            <person name="Huang L."/>
            <person name="Peng D.H."/>
            <person name="Luo Y.B."/>
            <person name="Zou S.Q."/>
            <person name="Chen S.P."/>
            <person name="Lan S."/>
            <person name="Tsai W.C."/>
            <person name="Van de Peer Y."/>
            <person name="Liu Z.J."/>
        </authorList>
    </citation>
    <scope>NUCLEOTIDE SEQUENCE [LARGE SCALE GENOMIC DNA]</scope>
    <source>
        <strain evidence="2">Lor287</strain>
    </source>
</reference>